<feature type="compositionally biased region" description="Low complexity" evidence="2">
    <location>
        <begin position="557"/>
        <end position="569"/>
    </location>
</feature>
<feature type="compositionally biased region" description="Low complexity" evidence="2">
    <location>
        <begin position="491"/>
        <end position="503"/>
    </location>
</feature>
<feature type="compositionally biased region" description="Gly residues" evidence="2">
    <location>
        <begin position="1264"/>
        <end position="1277"/>
    </location>
</feature>
<feature type="region of interest" description="Disordered" evidence="2">
    <location>
        <begin position="1"/>
        <end position="60"/>
    </location>
</feature>
<dbReference type="InterPro" id="IPR013087">
    <property type="entry name" value="Znf_C2H2_type"/>
</dbReference>
<gene>
    <name evidence="4" type="ORF">BV898_03566</name>
</gene>
<feature type="region of interest" description="Disordered" evidence="2">
    <location>
        <begin position="1218"/>
        <end position="1277"/>
    </location>
</feature>
<feature type="compositionally biased region" description="Polar residues" evidence="2">
    <location>
        <begin position="1026"/>
        <end position="1035"/>
    </location>
</feature>
<dbReference type="OrthoDB" id="5863628at2759"/>
<feature type="compositionally biased region" description="Polar residues" evidence="2">
    <location>
        <begin position="223"/>
        <end position="241"/>
    </location>
</feature>
<feature type="compositionally biased region" description="Pro residues" evidence="2">
    <location>
        <begin position="847"/>
        <end position="863"/>
    </location>
</feature>
<dbReference type="GO" id="GO:0006357">
    <property type="term" value="P:regulation of transcription by RNA polymerase II"/>
    <property type="evidence" value="ECO:0007669"/>
    <property type="project" value="TreeGrafter"/>
</dbReference>
<feature type="compositionally biased region" description="Low complexity" evidence="2">
    <location>
        <begin position="864"/>
        <end position="873"/>
    </location>
</feature>
<feature type="compositionally biased region" description="Low complexity" evidence="2">
    <location>
        <begin position="31"/>
        <end position="49"/>
    </location>
</feature>
<dbReference type="PROSITE" id="PS50157">
    <property type="entry name" value="ZINC_FINGER_C2H2_2"/>
    <property type="match status" value="1"/>
</dbReference>
<feature type="compositionally biased region" description="Polar residues" evidence="2">
    <location>
        <begin position="702"/>
        <end position="711"/>
    </location>
</feature>
<dbReference type="InterPro" id="IPR040010">
    <property type="entry name" value="ZN608/ZN609"/>
</dbReference>
<evidence type="ECO:0000313" key="4">
    <source>
        <dbReference type="EMBL" id="OQV22389.1"/>
    </source>
</evidence>
<feature type="compositionally biased region" description="Low complexity" evidence="2">
    <location>
        <begin position="332"/>
        <end position="343"/>
    </location>
</feature>
<feature type="compositionally biased region" description="Basic and acidic residues" evidence="2">
    <location>
        <begin position="1054"/>
        <end position="1064"/>
    </location>
</feature>
<dbReference type="GO" id="GO:0005634">
    <property type="term" value="C:nucleus"/>
    <property type="evidence" value="ECO:0007669"/>
    <property type="project" value="TreeGrafter"/>
</dbReference>
<comment type="caution">
    <text evidence="4">The sequence shown here is derived from an EMBL/GenBank/DDBJ whole genome shotgun (WGS) entry which is preliminary data.</text>
</comment>
<feature type="compositionally biased region" description="Low complexity" evidence="2">
    <location>
        <begin position="668"/>
        <end position="682"/>
    </location>
</feature>
<feature type="compositionally biased region" description="Low complexity" evidence="2">
    <location>
        <begin position="252"/>
        <end position="266"/>
    </location>
</feature>
<proteinExistence type="predicted"/>
<accession>A0A1W0X4H2</accession>
<dbReference type="Proteomes" id="UP000192578">
    <property type="component" value="Unassembled WGS sequence"/>
</dbReference>
<protein>
    <submittedName>
        <fullName evidence="4">Zinc finger protein 609</fullName>
    </submittedName>
</protein>
<reference evidence="5" key="1">
    <citation type="submission" date="2017-01" db="EMBL/GenBank/DDBJ databases">
        <title>Comparative genomics of anhydrobiosis in the tardigrade Hypsibius dujardini.</title>
        <authorList>
            <person name="Yoshida Y."/>
            <person name="Koutsovoulos G."/>
            <person name="Laetsch D."/>
            <person name="Stevens L."/>
            <person name="Kumar S."/>
            <person name="Horikawa D."/>
            <person name="Ishino K."/>
            <person name="Komine S."/>
            <person name="Tomita M."/>
            <person name="Blaxter M."/>
            <person name="Arakawa K."/>
        </authorList>
    </citation>
    <scope>NUCLEOTIDE SEQUENCE [LARGE SCALE GENOMIC DNA]</scope>
    <source>
        <strain evidence="5">Z151</strain>
    </source>
</reference>
<feature type="region of interest" description="Disordered" evidence="2">
    <location>
        <begin position="620"/>
        <end position="722"/>
    </location>
</feature>
<name>A0A1W0X4H2_HYPEX</name>
<feature type="region of interest" description="Disordered" evidence="2">
    <location>
        <begin position="757"/>
        <end position="805"/>
    </location>
</feature>
<organism evidence="4 5">
    <name type="scientific">Hypsibius exemplaris</name>
    <name type="common">Freshwater tardigrade</name>
    <dbReference type="NCBI Taxonomy" id="2072580"/>
    <lineage>
        <taxon>Eukaryota</taxon>
        <taxon>Metazoa</taxon>
        <taxon>Ecdysozoa</taxon>
        <taxon>Tardigrada</taxon>
        <taxon>Eutardigrada</taxon>
        <taxon>Parachela</taxon>
        <taxon>Hypsibioidea</taxon>
        <taxon>Hypsibiidae</taxon>
        <taxon>Hypsibius</taxon>
    </lineage>
</organism>
<feature type="compositionally biased region" description="Polar residues" evidence="2">
    <location>
        <begin position="450"/>
        <end position="462"/>
    </location>
</feature>
<feature type="compositionally biased region" description="Polar residues" evidence="2">
    <location>
        <begin position="1081"/>
        <end position="1091"/>
    </location>
</feature>
<evidence type="ECO:0000313" key="5">
    <source>
        <dbReference type="Proteomes" id="UP000192578"/>
    </source>
</evidence>
<feature type="compositionally biased region" description="Polar residues" evidence="2">
    <location>
        <begin position="642"/>
        <end position="651"/>
    </location>
</feature>
<feature type="region of interest" description="Disordered" evidence="2">
    <location>
        <begin position="818"/>
        <end position="880"/>
    </location>
</feature>
<keyword evidence="1" id="KW-0862">Zinc</keyword>
<feature type="compositionally biased region" description="Basic and acidic residues" evidence="2">
    <location>
        <begin position="1237"/>
        <end position="1251"/>
    </location>
</feature>
<dbReference type="PANTHER" id="PTHR21564:SF5">
    <property type="entry name" value="SCRIBBLER, ISOFORM J"/>
    <property type="match status" value="1"/>
</dbReference>
<keyword evidence="1" id="KW-0863">Zinc-finger</keyword>
<feature type="region of interest" description="Disordered" evidence="2">
    <location>
        <begin position="986"/>
        <end position="1139"/>
    </location>
</feature>
<sequence>MKDAHPVAVSAATTSNTTTNGTSTPPPLPSSPSSSTGAASNGASSSSSAIMGATTNNGAPSLNGSLLSSVGSSVGPGAVGGGASASPAVGLFPVLAVPLAGVVGAGGITNGNGNPFSGAVNGGNSQPGTPAKGPLAMPTDCWYPLDEWEHEAAFDYSTVPGAFSGLEGPTDASSVVVAPLSLSTAPKEISELLKDPLSQTVSGKRGGGGPQDSSSGLKIKLPKQQQRTNGTTTVSDSSFTTPVRPRPNQENSVTVTQTSPQTSPPVKAKAGRPPKQNGVVLQPPSAPPTEGSVAGAVLLPEILKKGRKRNVSGKEKTAAAAATAASPRSRGKAATAATGSSSSVVPNGGDQSPVREPPAKRSKTESTAARQQRRSGPATVSVGTCTEPDLLGPQDPGSEITLEGVVWRESMKGILTVNVKWRGKSFIGSLLDQSQYDFFVSPSRCCDTPPSDTECSTSNNRSSTKDRGTSQKRRNGAALTDGGGSGDLRGASSSASLQAQQVQPPLRGGKTRRGANFQTPVSPACSEAGTPAKRRGRRPNNLGGPTLRGSEPKDNLSDLPSPTEESSSSKPKARGRRAASGSSTPGVEPTSPVASSPMKCHDAQCMKMFTKTTALNYHMKHEHKQLQATSSAPTTEDDRSSSDSQSATGENSPRVEGRPSVVPALPQSHLDLILSNSNNDSSAVASEETKAAARGKKHQRKQSNPVSSQQKRPTDDSKDAVVNGAAVETALSVKVDEPITAKLQQGVKILSASPVPMEKREKMAKVSNESAKESVPLHINGLAPTDPIRLGPQQQPPPPPTITTATPIRTVVAAAPKLEQTVRIAPDDRVAEADARSLSLKKAFEPANPPAWPQPQPQPPPSTSIPSSPSQLPLDLKIHSPLQPAKIHSPLLTTPSVASPAVEALRSTSAALSESVKVSPVQQYEDISDEEPDEAAPKGPLDKVVVVPAISRPPDMPAYFGFPASALGLPMVGVPFGPGVVVEPDRKIGGSPADLSKGFPGFYNAPRGGPSTEPYSPVAGVFNAALPNSPQSRPTSALDPGKTARSSPVTTPKVKKESSDKIDAVKTSSGKEPPGSSSGKATASDSKTSESPGAGNKAGKDDASKSPLEDVTGSGNRMFQSRPPAYAMPPSGFRSGGGGGPGYVSPLGFMGAGGLPPNMFTAEQQYQMALQMAYSGFPAVAAVRPGPSAGMPPGMPQMPMQMGGGGPSGAGPVDMVAVQQQQKRHAVQPSGSLPQHKIHELKEEKKSENRRPKTPPYLRDPVFGGHGPREGGFPGEF</sequence>
<feature type="compositionally biased region" description="Basic and acidic residues" evidence="2">
    <location>
        <begin position="1098"/>
        <end position="1108"/>
    </location>
</feature>
<dbReference type="GO" id="GO:0008270">
    <property type="term" value="F:zinc ion binding"/>
    <property type="evidence" value="ECO:0007669"/>
    <property type="project" value="UniProtKB-KW"/>
</dbReference>
<evidence type="ECO:0000256" key="1">
    <source>
        <dbReference type="PROSITE-ProRule" id="PRU00042"/>
    </source>
</evidence>
<feature type="compositionally biased region" description="Low complexity" evidence="2">
    <location>
        <begin position="10"/>
        <end position="23"/>
    </location>
</feature>
<keyword evidence="1" id="KW-0479">Metal-binding</keyword>
<evidence type="ECO:0000256" key="2">
    <source>
        <dbReference type="SAM" id="MobiDB-lite"/>
    </source>
</evidence>
<feature type="region of interest" description="Disordered" evidence="2">
    <location>
        <begin position="194"/>
        <end position="293"/>
    </location>
</feature>
<dbReference type="PANTHER" id="PTHR21564">
    <property type="entry name" value="BRAKELESS PROTEIN"/>
    <property type="match status" value="1"/>
</dbReference>
<dbReference type="AlphaFoldDB" id="A0A1W0X4H2"/>
<keyword evidence="5" id="KW-1185">Reference proteome</keyword>
<evidence type="ECO:0000259" key="3">
    <source>
        <dbReference type="PROSITE" id="PS50157"/>
    </source>
</evidence>
<feature type="region of interest" description="Disordered" evidence="2">
    <location>
        <begin position="447"/>
        <end position="599"/>
    </location>
</feature>
<dbReference type="PROSITE" id="PS00028">
    <property type="entry name" value="ZINC_FINGER_C2H2_1"/>
    <property type="match status" value="1"/>
</dbReference>
<feature type="domain" description="C2H2-type" evidence="3">
    <location>
        <begin position="598"/>
        <end position="628"/>
    </location>
</feature>
<feature type="compositionally biased region" description="Low complexity" evidence="2">
    <location>
        <begin position="1068"/>
        <end position="1080"/>
    </location>
</feature>
<feature type="region of interest" description="Disordered" evidence="2">
    <location>
        <begin position="909"/>
        <end position="940"/>
    </location>
</feature>
<feature type="region of interest" description="Disordered" evidence="2">
    <location>
        <begin position="305"/>
        <end position="398"/>
    </location>
</feature>
<dbReference type="EMBL" id="MTYJ01000017">
    <property type="protein sequence ID" value="OQV22389.1"/>
    <property type="molecule type" value="Genomic_DNA"/>
</dbReference>
<feature type="compositionally biased region" description="Basic and acidic residues" evidence="2">
    <location>
        <begin position="825"/>
        <end position="835"/>
    </location>
</feature>